<reference evidence="6 7" key="1">
    <citation type="submission" date="2024-02" db="UniProtKB">
        <authorList>
            <consortium name="WormBaseParasite"/>
        </authorList>
    </citation>
    <scope>IDENTIFICATION</scope>
</reference>
<dbReference type="AlphaFoldDB" id="A0AAF3FMV3"/>
<evidence type="ECO:0000313" key="7">
    <source>
        <dbReference type="WBParaSite" id="MBELARI_LOCUS742"/>
    </source>
</evidence>
<dbReference type="SMART" id="SM00430">
    <property type="entry name" value="HOLI"/>
    <property type="match status" value="1"/>
</dbReference>
<dbReference type="InterPro" id="IPR035500">
    <property type="entry name" value="NHR-like_dom_sf"/>
</dbReference>
<keyword evidence="5" id="KW-1185">Reference proteome</keyword>
<evidence type="ECO:0000256" key="1">
    <source>
        <dbReference type="ARBA" id="ARBA00023015"/>
    </source>
</evidence>
<dbReference type="Pfam" id="PF00104">
    <property type="entry name" value="Hormone_recep"/>
    <property type="match status" value="1"/>
</dbReference>
<organism evidence="5 7">
    <name type="scientific">Mesorhabditis belari</name>
    <dbReference type="NCBI Taxonomy" id="2138241"/>
    <lineage>
        <taxon>Eukaryota</taxon>
        <taxon>Metazoa</taxon>
        <taxon>Ecdysozoa</taxon>
        <taxon>Nematoda</taxon>
        <taxon>Chromadorea</taxon>
        <taxon>Rhabditida</taxon>
        <taxon>Rhabditina</taxon>
        <taxon>Rhabditomorpha</taxon>
        <taxon>Rhabditoidea</taxon>
        <taxon>Rhabditidae</taxon>
        <taxon>Mesorhabditinae</taxon>
        <taxon>Mesorhabditis</taxon>
    </lineage>
</organism>
<evidence type="ECO:0000313" key="5">
    <source>
        <dbReference type="Proteomes" id="UP000887575"/>
    </source>
</evidence>
<dbReference type="InterPro" id="IPR052499">
    <property type="entry name" value="C.elegans_NHRs"/>
</dbReference>
<dbReference type="InterPro" id="IPR000536">
    <property type="entry name" value="Nucl_hrmn_rcpt_lig-bd"/>
</dbReference>
<protein>
    <recommendedName>
        <fullName evidence="4">NR LBD domain-containing protein</fullName>
    </recommendedName>
</protein>
<dbReference type="PROSITE" id="PS51843">
    <property type="entry name" value="NR_LBD"/>
    <property type="match status" value="1"/>
</dbReference>
<dbReference type="Proteomes" id="UP000887575">
    <property type="component" value="Unassembled WGS sequence"/>
</dbReference>
<dbReference type="WBParaSite" id="MBELARI_LOCUS742">
    <property type="protein sequence ID" value="MBELARI_LOCUS742"/>
    <property type="gene ID" value="MBELARI_LOCUS742"/>
</dbReference>
<proteinExistence type="predicted"/>
<sequence>MMENGRDLPESIIHLQTTSTSMEDDCQLTPFNHYSQHLKNPDNIYREEKYFPTALYGSHLGWSHNSYSNNLLNLMLNLEKYCNGTMTYPFYDPRPKHSINVSLKDAIRSPQIICTRTPYDNSRDQVLNLKNLTLMWCRMVSHYFDWTAGIPDLLRMAEEDRISLCVHQLCKVICFTLSFATYEHNCDGLLFAGGIYFPPNFHKSNIQPEIQNYVGRLYEVIRKKVIPIFQDLQFTFEEYVLVKLLLFFGADTAFLGEDQHNSRGVIGEATKKYRHALIEHQKSRYPYMSTYEIGLRLVRMYSIFSFMEILHELDQSSLAELVVLNKGNLQGELTFDIHVRTTRNH</sequence>
<keyword evidence="1" id="KW-0805">Transcription regulation</keyword>
<dbReference type="Gene3D" id="1.10.565.10">
    <property type="entry name" value="Retinoid X Receptor"/>
    <property type="match status" value="1"/>
</dbReference>
<evidence type="ECO:0000256" key="2">
    <source>
        <dbReference type="ARBA" id="ARBA00023163"/>
    </source>
</evidence>
<dbReference type="SUPFAM" id="SSF48508">
    <property type="entry name" value="Nuclear receptor ligand-binding domain"/>
    <property type="match status" value="1"/>
</dbReference>
<feature type="domain" description="NR LBD" evidence="4">
    <location>
        <begin position="67"/>
        <end position="336"/>
    </location>
</feature>
<name>A0AAF3FMV3_9BILA</name>
<keyword evidence="3" id="KW-0675">Receptor</keyword>
<dbReference type="PANTHER" id="PTHR47630">
    <property type="entry name" value="NUCLEAR HORMONE RECEPTOR FAMILY-RELATED-RELATED"/>
    <property type="match status" value="1"/>
</dbReference>
<dbReference type="WBParaSite" id="MBELARI_LOCUS15952">
    <property type="protein sequence ID" value="MBELARI_LOCUS15952"/>
    <property type="gene ID" value="MBELARI_LOCUS15952"/>
</dbReference>
<evidence type="ECO:0000313" key="6">
    <source>
        <dbReference type="WBParaSite" id="MBELARI_LOCUS15952"/>
    </source>
</evidence>
<evidence type="ECO:0000259" key="4">
    <source>
        <dbReference type="PROSITE" id="PS51843"/>
    </source>
</evidence>
<evidence type="ECO:0000256" key="3">
    <source>
        <dbReference type="ARBA" id="ARBA00023170"/>
    </source>
</evidence>
<keyword evidence="2" id="KW-0804">Transcription</keyword>
<dbReference type="PANTHER" id="PTHR47630:SF5">
    <property type="entry name" value="NR LBD DOMAIN-CONTAINING PROTEIN"/>
    <property type="match status" value="1"/>
</dbReference>
<accession>A0AAF3FMV3</accession>